<evidence type="ECO:0000313" key="1">
    <source>
        <dbReference type="EMBL" id="GIQ63310.1"/>
    </source>
</evidence>
<protein>
    <recommendedName>
        <fullName evidence="3">DUF1641 domain-containing protein</fullName>
    </recommendedName>
</protein>
<evidence type="ECO:0000313" key="2">
    <source>
        <dbReference type="Proteomes" id="UP000680304"/>
    </source>
</evidence>
<dbReference type="Proteomes" id="UP000680304">
    <property type="component" value="Unassembled WGS sequence"/>
</dbReference>
<reference evidence="1 2" key="1">
    <citation type="submission" date="2021-04" db="EMBL/GenBank/DDBJ databases">
        <title>Draft genome sequence of Paenibacillus cisolokensis, LC2-13A.</title>
        <authorList>
            <person name="Uke A."/>
            <person name="Chhe C."/>
            <person name="Baramee S."/>
            <person name="Kosugi A."/>
        </authorList>
    </citation>
    <scope>NUCLEOTIDE SEQUENCE [LARGE SCALE GENOMIC DNA]</scope>
    <source>
        <strain evidence="1 2">LC2-13A</strain>
    </source>
</reference>
<sequence length="143" mass="15912">MAETLSQEVEHEASTGRVETDILDQLMKPEVQRSLSELVENLPKLAEMVTLLTKAYDFAQSVATDRILIEDLKGGIGEFVKPIQEKVKGVAAAAIEANERVQTESATIGLFGLLKMLKDPQVQKTLRFIQAFLDVSAERQKQR</sequence>
<dbReference type="EMBL" id="BOVJ01000059">
    <property type="protein sequence ID" value="GIQ63310.1"/>
    <property type="molecule type" value="Genomic_DNA"/>
</dbReference>
<accession>A0ABQ4N586</accession>
<evidence type="ECO:0008006" key="3">
    <source>
        <dbReference type="Google" id="ProtNLM"/>
    </source>
</evidence>
<name>A0ABQ4N586_9BACL</name>
<comment type="caution">
    <text evidence="1">The sequence shown here is derived from an EMBL/GenBank/DDBJ whole genome shotgun (WGS) entry which is preliminary data.</text>
</comment>
<proteinExistence type="predicted"/>
<keyword evidence="2" id="KW-1185">Reference proteome</keyword>
<dbReference type="Pfam" id="PF07849">
    <property type="entry name" value="DUF1641"/>
    <property type="match status" value="1"/>
</dbReference>
<organism evidence="1 2">
    <name type="scientific">Paenibacillus cisolokensis</name>
    <dbReference type="NCBI Taxonomy" id="1658519"/>
    <lineage>
        <taxon>Bacteria</taxon>
        <taxon>Bacillati</taxon>
        <taxon>Bacillota</taxon>
        <taxon>Bacilli</taxon>
        <taxon>Bacillales</taxon>
        <taxon>Paenibacillaceae</taxon>
        <taxon>Paenibacillus</taxon>
    </lineage>
</organism>
<dbReference type="InterPro" id="IPR012440">
    <property type="entry name" value="DUF1641"/>
</dbReference>
<dbReference type="PANTHER" id="PTHR39180">
    <property type="match status" value="1"/>
</dbReference>
<dbReference type="PANTHER" id="PTHR39180:SF2">
    <property type="entry name" value="DUF1641 DOMAIN-CONTAINING PROTEIN"/>
    <property type="match status" value="1"/>
</dbReference>
<dbReference type="RefSeq" id="WP_062493167.1">
    <property type="nucleotide sequence ID" value="NZ_BOVJ01000059.1"/>
</dbReference>
<gene>
    <name evidence="1" type="ORF">PACILC2_18780</name>
</gene>